<protein>
    <submittedName>
        <fullName evidence="1">Uncharacterized protein</fullName>
    </submittedName>
</protein>
<accession>A0A371EJI8</accession>
<gene>
    <name evidence="1" type="ORF">CR513_55035</name>
</gene>
<name>A0A371EJI8_MUCPR</name>
<dbReference type="EMBL" id="QJKJ01013539">
    <property type="protein sequence ID" value="RDX66220.1"/>
    <property type="molecule type" value="Genomic_DNA"/>
</dbReference>
<evidence type="ECO:0000313" key="1">
    <source>
        <dbReference type="EMBL" id="RDX66220.1"/>
    </source>
</evidence>
<dbReference type="AlphaFoldDB" id="A0A371EJI8"/>
<sequence>MVVNKQIDEILCNVVPMEATHILLGRSLQFHRQKIHDGVTNRFSFVHKGQKVTIKILSPRKVSEYQLKMKMKREKE</sequence>
<keyword evidence="2" id="KW-1185">Reference proteome</keyword>
<reference evidence="1" key="1">
    <citation type="submission" date="2018-05" db="EMBL/GenBank/DDBJ databases">
        <title>Draft genome of Mucuna pruriens seed.</title>
        <authorList>
            <person name="Nnadi N.E."/>
            <person name="Vos R."/>
            <person name="Hasami M.H."/>
            <person name="Devisetty U.K."/>
            <person name="Aguiy J.C."/>
        </authorList>
    </citation>
    <scope>NUCLEOTIDE SEQUENCE [LARGE SCALE GENOMIC DNA]</scope>
    <source>
        <strain evidence="1">JCA_2017</strain>
    </source>
</reference>
<dbReference type="PANTHER" id="PTHR35046">
    <property type="entry name" value="ZINC KNUCKLE (CCHC-TYPE) FAMILY PROTEIN"/>
    <property type="match status" value="1"/>
</dbReference>
<dbReference type="PANTHER" id="PTHR35046:SF9">
    <property type="entry name" value="RNA-DIRECTED DNA POLYMERASE"/>
    <property type="match status" value="1"/>
</dbReference>
<evidence type="ECO:0000313" key="2">
    <source>
        <dbReference type="Proteomes" id="UP000257109"/>
    </source>
</evidence>
<feature type="non-terminal residue" evidence="1">
    <location>
        <position position="1"/>
    </location>
</feature>
<dbReference type="OrthoDB" id="1747743at2759"/>
<proteinExistence type="predicted"/>
<comment type="caution">
    <text evidence="1">The sequence shown here is derived from an EMBL/GenBank/DDBJ whole genome shotgun (WGS) entry which is preliminary data.</text>
</comment>
<organism evidence="1 2">
    <name type="scientific">Mucuna pruriens</name>
    <name type="common">Velvet bean</name>
    <name type="synonym">Dolichos pruriens</name>
    <dbReference type="NCBI Taxonomy" id="157652"/>
    <lineage>
        <taxon>Eukaryota</taxon>
        <taxon>Viridiplantae</taxon>
        <taxon>Streptophyta</taxon>
        <taxon>Embryophyta</taxon>
        <taxon>Tracheophyta</taxon>
        <taxon>Spermatophyta</taxon>
        <taxon>Magnoliopsida</taxon>
        <taxon>eudicotyledons</taxon>
        <taxon>Gunneridae</taxon>
        <taxon>Pentapetalae</taxon>
        <taxon>rosids</taxon>
        <taxon>fabids</taxon>
        <taxon>Fabales</taxon>
        <taxon>Fabaceae</taxon>
        <taxon>Papilionoideae</taxon>
        <taxon>50 kb inversion clade</taxon>
        <taxon>NPAAA clade</taxon>
        <taxon>indigoferoid/millettioid clade</taxon>
        <taxon>Phaseoleae</taxon>
        <taxon>Mucuna</taxon>
    </lineage>
</organism>
<dbReference type="Proteomes" id="UP000257109">
    <property type="component" value="Unassembled WGS sequence"/>
</dbReference>